<dbReference type="Proteomes" id="UP001310890">
    <property type="component" value="Unassembled WGS sequence"/>
</dbReference>
<name>A0AAN7YJZ1_9PEZI</name>
<evidence type="ECO:0000259" key="2">
    <source>
        <dbReference type="Pfam" id="PF00134"/>
    </source>
</evidence>
<dbReference type="InterPro" id="IPR036915">
    <property type="entry name" value="Cyclin-like_sf"/>
</dbReference>
<feature type="domain" description="Cyclin N-terminal" evidence="2">
    <location>
        <begin position="61"/>
        <end position="175"/>
    </location>
</feature>
<dbReference type="AlphaFoldDB" id="A0AAN7YJZ1"/>
<dbReference type="PANTHER" id="PTHR15615">
    <property type="match status" value="1"/>
</dbReference>
<dbReference type="GO" id="GO:0019901">
    <property type="term" value="F:protein kinase binding"/>
    <property type="evidence" value="ECO:0007669"/>
    <property type="project" value="InterPro"/>
</dbReference>
<dbReference type="EMBL" id="JAVRRL010000001">
    <property type="protein sequence ID" value="KAK5118825.1"/>
    <property type="molecule type" value="Genomic_DNA"/>
</dbReference>
<sequence>MAYCIPTTAQNAAALDHFIYMPVSQEMIAFLAAKAANVIRCEGQVQLNQNLPPTPPTTPPQYAYADPMLPSLELFITALVARSHVQVPTLMSSLVYLSRLQQRLPPVAKGMKCTSHRIFLAALILAAKNLNDSSPKNKHWARYTAVPGFETFGFSLTEVNLMEKQLLGLLDWDLRITENDLFFHLEPFLGPIRSWQSRQAEKQRIREDMAALEQQRQLGIAVELQRQAALQSARFYDSPRQYADVSAYPTMYYPASSAGSSRAPSRTPSLSPPTRSRSAASYSSNESYASSCSPASIASSYIEPVCEDYPVQIQQYDGHKIPTMVHIPAATTKHTLTALPLPHALPLDMASEQPLKKQKTSNIFSRFLPTMNKSQITGY</sequence>
<proteinExistence type="predicted"/>
<accession>A0AAN7YJZ1</accession>
<evidence type="ECO:0000313" key="3">
    <source>
        <dbReference type="EMBL" id="KAK5118825.1"/>
    </source>
</evidence>
<reference evidence="3" key="1">
    <citation type="submission" date="2023-08" db="EMBL/GenBank/DDBJ databases">
        <title>Black Yeasts Isolated from many extreme environments.</title>
        <authorList>
            <person name="Coleine C."/>
            <person name="Stajich J.E."/>
            <person name="Selbmann L."/>
        </authorList>
    </citation>
    <scope>NUCLEOTIDE SEQUENCE</scope>
    <source>
        <strain evidence="3">CCFEE 5401</strain>
    </source>
</reference>
<protein>
    <recommendedName>
        <fullName evidence="2">Cyclin N-terminal domain-containing protein</fullName>
    </recommendedName>
</protein>
<dbReference type="SUPFAM" id="SSF47954">
    <property type="entry name" value="Cyclin-like"/>
    <property type="match status" value="1"/>
</dbReference>
<evidence type="ECO:0000313" key="4">
    <source>
        <dbReference type="Proteomes" id="UP001310890"/>
    </source>
</evidence>
<dbReference type="GO" id="GO:0000307">
    <property type="term" value="C:cyclin-dependent protein kinase holoenzyme complex"/>
    <property type="evidence" value="ECO:0007669"/>
    <property type="project" value="TreeGrafter"/>
</dbReference>
<dbReference type="CDD" id="cd20557">
    <property type="entry name" value="CYCLIN_ScPCL1-like"/>
    <property type="match status" value="1"/>
</dbReference>
<dbReference type="InterPro" id="IPR006671">
    <property type="entry name" value="Cyclin_N"/>
</dbReference>
<dbReference type="Pfam" id="PF00134">
    <property type="entry name" value="Cyclin_N"/>
    <property type="match status" value="1"/>
</dbReference>
<feature type="region of interest" description="Disordered" evidence="1">
    <location>
        <begin position="255"/>
        <end position="290"/>
    </location>
</feature>
<dbReference type="Gene3D" id="1.10.472.10">
    <property type="entry name" value="Cyclin-like"/>
    <property type="match status" value="1"/>
</dbReference>
<comment type="caution">
    <text evidence="3">The sequence shown here is derived from an EMBL/GenBank/DDBJ whole genome shotgun (WGS) entry which is preliminary data.</text>
</comment>
<dbReference type="InterPro" id="IPR013922">
    <property type="entry name" value="Cyclin_PHO80-like"/>
</dbReference>
<dbReference type="GO" id="GO:0005634">
    <property type="term" value="C:nucleus"/>
    <property type="evidence" value="ECO:0007669"/>
    <property type="project" value="TreeGrafter"/>
</dbReference>
<dbReference type="PANTHER" id="PTHR15615:SF10">
    <property type="entry name" value="PHO85 CYCLIN-2-RELATED"/>
    <property type="match status" value="1"/>
</dbReference>
<organism evidence="3 4">
    <name type="scientific">Meristemomyces frigidus</name>
    <dbReference type="NCBI Taxonomy" id="1508187"/>
    <lineage>
        <taxon>Eukaryota</taxon>
        <taxon>Fungi</taxon>
        <taxon>Dikarya</taxon>
        <taxon>Ascomycota</taxon>
        <taxon>Pezizomycotina</taxon>
        <taxon>Dothideomycetes</taxon>
        <taxon>Dothideomycetidae</taxon>
        <taxon>Mycosphaerellales</taxon>
        <taxon>Teratosphaeriaceae</taxon>
        <taxon>Meristemomyces</taxon>
    </lineage>
</organism>
<dbReference type="GO" id="GO:0016538">
    <property type="term" value="F:cyclin-dependent protein serine/threonine kinase regulator activity"/>
    <property type="evidence" value="ECO:0007669"/>
    <property type="project" value="TreeGrafter"/>
</dbReference>
<evidence type="ECO:0000256" key="1">
    <source>
        <dbReference type="SAM" id="MobiDB-lite"/>
    </source>
</evidence>
<gene>
    <name evidence="3" type="ORF">LTR62_000034</name>
</gene>